<dbReference type="AlphaFoldDB" id="A0A9W4TZ61"/>
<dbReference type="Gene3D" id="1.10.555.10">
    <property type="entry name" value="Rho GTPase activation protein"/>
    <property type="match status" value="1"/>
</dbReference>
<feature type="region of interest" description="Disordered" evidence="2">
    <location>
        <begin position="1"/>
        <end position="75"/>
    </location>
</feature>
<evidence type="ECO:0000256" key="2">
    <source>
        <dbReference type="SAM" id="MobiDB-lite"/>
    </source>
</evidence>
<protein>
    <recommendedName>
        <fullName evidence="3">Rho-GAP domain-containing protein</fullName>
    </recommendedName>
</protein>
<dbReference type="GO" id="GO:0005938">
    <property type="term" value="C:cell cortex"/>
    <property type="evidence" value="ECO:0007669"/>
    <property type="project" value="TreeGrafter"/>
</dbReference>
<dbReference type="InterPro" id="IPR008936">
    <property type="entry name" value="Rho_GTPase_activation_prot"/>
</dbReference>
<feature type="compositionally biased region" description="Low complexity" evidence="2">
    <location>
        <begin position="29"/>
        <end position="75"/>
    </location>
</feature>
<dbReference type="PANTHER" id="PTHR15228:SF25">
    <property type="entry name" value="F-BAR DOMAIN-CONTAINING PROTEIN"/>
    <property type="match status" value="1"/>
</dbReference>
<dbReference type="GO" id="GO:0060237">
    <property type="term" value="P:regulation of fungal-type cell wall organization"/>
    <property type="evidence" value="ECO:0007669"/>
    <property type="project" value="TreeGrafter"/>
</dbReference>
<accession>A0A9W4TZ61</accession>
<name>A0A9W4TZ61_9ASCO</name>
<dbReference type="OrthoDB" id="3196451at2759"/>
<dbReference type="PROSITE" id="PS50238">
    <property type="entry name" value="RHOGAP"/>
    <property type="match status" value="1"/>
</dbReference>
<sequence>MSSPANRSSIFGWMPKKHLSSPSSESIDNNSNSNNIINSNINSNNNNNHNNSNNNNIHSNNNNNNNNNNNSNSINNINNININNLISRSPTKYNQNSDSLSTSFSRVRSNSNSLMQNNIIGEYFGISLDDALEKSSAKISILSSDASGSAQYGVIPIIVAKCGVYLKKNGLTVEGIFRVNGSAKRLKELQIIFDSGPNFGKKLNWDGYNVHDAASILRRYLNALPEPLISFEFYQDFRNVLSTRVINYLKFKTENELIRENNKKLNNEILVQSIPISQEEIESKTKKKSRNYKKLTNDVHSAIEKYKKLIDLLPISSKQLLFYILDLLAMVQNHSKENLMSSRNLAAIFQPSILSHPNHDLEPEEYALSQLVVEFLIRYAYKLLPKQEESKPENNTLIKPQLHHSDSETTNEDLLGQQNLQVSQAPIPFDSDLEFSDEANEIGSGSGSDIDNEFQTLKITNGHDSNPNPNPKLIVSTPSEDI</sequence>
<feature type="region of interest" description="Disordered" evidence="2">
    <location>
        <begin position="437"/>
        <end position="482"/>
    </location>
</feature>
<dbReference type="InterPro" id="IPR051025">
    <property type="entry name" value="RhoGAP"/>
</dbReference>
<dbReference type="EMBL" id="CANTUO010000006">
    <property type="protein sequence ID" value="CAI5760125.1"/>
    <property type="molecule type" value="Genomic_DNA"/>
</dbReference>
<feature type="compositionally biased region" description="Polar residues" evidence="2">
    <location>
        <begin position="447"/>
        <end position="467"/>
    </location>
</feature>
<reference evidence="4" key="1">
    <citation type="submission" date="2022-12" db="EMBL/GenBank/DDBJ databases">
        <authorList>
            <person name="Brejova B."/>
        </authorList>
    </citation>
    <scope>NUCLEOTIDE SEQUENCE</scope>
</reference>
<dbReference type="GO" id="GO:0005096">
    <property type="term" value="F:GTPase activator activity"/>
    <property type="evidence" value="ECO:0007669"/>
    <property type="project" value="UniProtKB-KW"/>
</dbReference>
<comment type="caution">
    <text evidence="4">The sequence shown here is derived from an EMBL/GenBank/DDBJ whole genome shotgun (WGS) entry which is preliminary data.</text>
</comment>
<evidence type="ECO:0000259" key="3">
    <source>
        <dbReference type="PROSITE" id="PS50238"/>
    </source>
</evidence>
<dbReference type="Pfam" id="PF00620">
    <property type="entry name" value="RhoGAP"/>
    <property type="match status" value="2"/>
</dbReference>
<gene>
    <name evidence="4" type="ORF">CANVERA_P4635</name>
</gene>
<dbReference type="InterPro" id="IPR000198">
    <property type="entry name" value="RhoGAP_dom"/>
</dbReference>
<feature type="domain" description="Rho-GAP" evidence="3">
    <location>
        <begin position="126"/>
        <end position="384"/>
    </location>
</feature>
<keyword evidence="1" id="KW-0343">GTPase activation</keyword>
<evidence type="ECO:0000256" key="1">
    <source>
        <dbReference type="ARBA" id="ARBA00022468"/>
    </source>
</evidence>
<dbReference type="Proteomes" id="UP001152885">
    <property type="component" value="Unassembled WGS sequence"/>
</dbReference>
<dbReference type="SUPFAM" id="SSF48350">
    <property type="entry name" value="GTPase activation domain, GAP"/>
    <property type="match status" value="1"/>
</dbReference>
<organism evidence="4 5">
    <name type="scientific">Candida verbasci</name>
    <dbReference type="NCBI Taxonomy" id="1227364"/>
    <lineage>
        <taxon>Eukaryota</taxon>
        <taxon>Fungi</taxon>
        <taxon>Dikarya</taxon>
        <taxon>Ascomycota</taxon>
        <taxon>Saccharomycotina</taxon>
        <taxon>Pichiomycetes</taxon>
        <taxon>Debaryomycetaceae</taxon>
        <taxon>Candida/Lodderomyces clade</taxon>
        <taxon>Candida</taxon>
    </lineage>
</organism>
<dbReference type="SMART" id="SM00324">
    <property type="entry name" value="RhoGAP"/>
    <property type="match status" value="1"/>
</dbReference>
<keyword evidence="5" id="KW-1185">Reference proteome</keyword>
<proteinExistence type="predicted"/>
<evidence type="ECO:0000313" key="4">
    <source>
        <dbReference type="EMBL" id="CAI5760125.1"/>
    </source>
</evidence>
<evidence type="ECO:0000313" key="5">
    <source>
        <dbReference type="Proteomes" id="UP001152885"/>
    </source>
</evidence>
<dbReference type="GO" id="GO:0007165">
    <property type="term" value="P:signal transduction"/>
    <property type="evidence" value="ECO:0007669"/>
    <property type="project" value="InterPro"/>
</dbReference>
<dbReference type="PANTHER" id="PTHR15228">
    <property type="entry name" value="SPERMATHECAL PHYSIOLOGY VARIANT"/>
    <property type="match status" value="1"/>
</dbReference>